<dbReference type="GO" id="GO:0015221">
    <property type="term" value="F:lipopolysaccharide transmembrane transporter activity"/>
    <property type="evidence" value="ECO:0007669"/>
    <property type="project" value="InterPro"/>
</dbReference>
<dbReference type="EMBL" id="BX569692">
    <property type="protein sequence ID" value="CAE07736.1"/>
    <property type="molecule type" value="Genomic_DNA"/>
</dbReference>
<keyword evidence="5" id="KW-0472">Membrane</keyword>
<evidence type="ECO:0000313" key="7">
    <source>
        <dbReference type="EMBL" id="CAE07736.1"/>
    </source>
</evidence>
<dbReference type="PANTHER" id="PTHR37481">
    <property type="entry name" value="LIPOPOLYSACCHARIDE EXPORT SYSTEM PROTEIN LPTC"/>
    <property type="match status" value="1"/>
</dbReference>
<keyword evidence="3" id="KW-0812">Transmembrane</keyword>
<gene>
    <name evidence="7" type="ordered locus">SYNW1221</name>
</gene>
<keyword evidence="1" id="KW-1003">Cell membrane</keyword>
<evidence type="ECO:0008006" key="9">
    <source>
        <dbReference type="Google" id="ProtNLM"/>
    </source>
</evidence>
<sequence>MDRSLLLIPALVLSSGLIGCTQQPVSQQDSAPPFVFRSLDLNQRRKDGKRDWDLSSPEARYDLSSRTVRARRPTGVLYNDNQPSFRISAELATVLNDGEMVILEGQVQLKQLQDQTVLIRGDRLVWRPAEERMVMDQNPEALDETSRLMAKRLTLIQSSNTLRFEGPTQLLRWTQHRQPDMEPDTEIRASKGRWNLETGELGVRGPVRALRRKNLTVTASALQGNTQQGFLDLIQPVRLEQKDGAINAGTTRWNLAEQRLRSFAPFQGKRQDATATGDGFVIDETATTVIISKACQLTQPGESLKAHRCSWNWVTNRVVADGDVVLRRQDPDQETRAPRMEGQLGSREGVRFGSTGQRVQSSIRFRPDQSRSAPPSSRPRVSF</sequence>
<keyword evidence="4" id="KW-1133">Transmembrane helix</keyword>
<feature type="compositionally biased region" description="Low complexity" evidence="6">
    <location>
        <begin position="370"/>
        <end position="383"/>
    </location>
</feature>
<reference evidence="7 8" key="1">
    <citation type="journal article" date="2003" name="Nature">
        <title>The genome of a motile marine Synechococcus.</title>
        <authorList>
            <person name="Palenik B."/>
            <person name="Brahamsha B."/>
            <person name="Larimer F."/>
            <person name="Land M."/>
            <person name="Hauser L."/>
            <person name="Chain P."/>
            <person name="Lamerdin J."/>
            <person name="Regala W."/>
            <person name="Allen E.A."/>
            <person name="McCarren J."/>
            <person name="Paulsen I."/>
            <person name="Dufresne A."/>
            <person name="Partensky F."/>
            <person name="Webb E."/>
            <person name="Waterbury J."/>
        </authorList>
    </citation>
    <scope>NUCLEOTIDE SEQUENCE [LARGE SCALE GENOMIC DNA]</scope>
    <source>
        <strain evidence="7 8">WH8102</strain>
    </source>
</reference>
<dbReference type="NCBIfam" id="TIGR04409">
    <property type="entry name" value="LptC_YrbK"/>
    <property type="match status" value="1"/>
</dbReference>
<evidence type="ECO:0000256" key="2">
    <source>
        <dbReference type="ARBA" id="ARBA00022519"/>
    </source>
</evidence>
<feature type="compositionally biased region" description="Polar residues" evidence="6">
    <location>
        <begin position="354"/>
        <end position="363"/>
    </location>
</feature>
<dbReference type="PROSITE" id="PS51257">
    <property type="entry name" value="PROKAR_LIPOPROTEIN"/>
    <property type="match status" value="1"/>
</dbReference>
<dbReference type="PANTHER" id="PTHR37481:SF1">
    <property type="entry name" value="LIPOPOLYSACCHARIDE EXPORT SYSTEM PROTEIN LPTC"/>
    <property type="match status" value="1"/>
</dbReference>
<evidence type="ECO:0000256" key="4">
    <source>
        <dbReference type="ARBA" id="ARBA00022989"/>
    </source>
</evidence>
<evidence type="ECO:0000256" key="1">
    <source>
        <dbReference type="ARBA" id="ARBA00022475"/>
    </source>
</evidence>
<evidence type="ECO:0000313" key="8">
    <source>
        <dbReference type="Proteomes" id="UP000001422"/>
    </source>
</evidence>
<proteinExistence type="predicted"/>
<keyword evidence="8" id="KW-1185">Reference proteome</keyword>
<dbReference type="InterPro" id="IPR026265">
    <property type="entry name" value="LptC"/>
</dbReference>
<name>Q7U6W5_PARMW</name>
<feature type="region of interest" description="Disordered" evidence="6">
    <location>
        <begin position="326"/>
        <end position="383"/>
    </location>
</feature>
<dbReference type="InterPro" id="IPR052363">
    <property type="entry name" value="LPS_export_LptC"/>
</dbReference>
<dbReference type="GO" id="GO:0005886">
    <property type="term" value="C:plasma membrane"/>
    <property type="evidence" value="ECO:0007669"/>
    <property type="project" value="InterPro"/>
</dbReference>
<dbReference type="GO" id="GO:0030288">
    <property type="term" value="C:outer membrane-bounded periplasmic space"/>
    <property type="evidence" value="ECO:0007669"/>
    <property type="project" value="TreeGrafter"/>
</dbReference>
<dbReference type="Pfam" id="PF06835">
    <property type="entry name" value="LptC"/>
    <property type="match status" value="1"/>
</dbReference>
<dbReference type="InterPro" id="IPR010664">
    <property type="entry name" value="LipoPS_assembly_LptC-rel"/>
</dbReference>
<dbReference type="KEGG" id="syw:SYNW1221"/>
<dbReference type="GO" id="GO:0017089">
    <property type="term" value="F:glycolipid transfer activity"/>
    <property type="evidence" value="ECO:0007669"/>
    <property type="project" value="TreeGrafter"/>
</dbReference>
<dbReference type="eggNOG" id="COG1452">
    <property type="taxonomic scope" value="Bacteria"/>
</dbReference>
<dbReference type="RefSeq" id="WP_011128086.1">
    <property type="nucleotide sequence ID" value="NC_005070.1"/>
</dbReference>
<dbReference type="Gene3D" id="2.60.450.10">
    <property type="entry name" value="Lipopolysaccharide (LPS) transport protein A like domain"/>
    <property type="match status" value="2"/>
</dbReference>
<organism evidence="7 8">
    <name type="scientific">Parasynechococcus marenigrum (strain WH8102)</name>
    <dbReference type="NCBI Taxonomy" id="84588"/>
    <lineage>
        <taxon>Bacteria</taxon>
        <taxon>Bacillati</taxon>
        <taxon>Cyanobacteriota</taxon>
        <taxon>Cyanophyceae</taxon>
        <taxon>Synechococcales</taxon>
        <taxon>Prochlorococcaceae</taxon>
        <taxon>Parasynechococcus</taxon>
        <taxon>Parasynechococcus marenigrum</taxon>
    </lineage>
</organism>
<feature type="compositionally biased region" description="Basic and acidic residues" evidence="6">
    <location>
        <begin position="326"/>
        <end position="339"/>
    </location>
</feature>
<evidence type="ECO:0000256" key="3">
    <source>
        <dbReference type="ARBA" id="ARBA00022692"/>
    </source>
</evidence>
<evidence type="ECO:0000256" key="6">
    <source>
        <dbReference type="SAM" id="MobiDB-lite"/>
    </source>
</evidence>
<keyword evidence="2" id="KW-0997">Cell inner membrane</keyword>
<dbReference type="AlphaFoldDB" id="Q7U6W5"/>
<accession>Q7U6W5</accession>
<protein>
    <recommendedName>
        <fullName evidence="9">LPS export ABC transporter periplasmic protein LptC</fullName>
    </recommendedName>
</protein>
<dbReference type="STRING" id="84588.SYNW1221"/>
<evidence type="ECO:0000256" key="5">
    <source>
        <dbReference type="ARBA" id="ARBA00023136"/>
    </source>
</evidence>
<dbReference type="HOGENOM" id="CLU_709655_0_0_3"/>
<dbReference type="Proteomes" id="UP000001422">
    <property type="component" value="Chromosome"/>
</dbReference>